<dbReference type="SUPFAM" id="SSF52499">
    <property type="entry name" value="Isochorismatase-like hydrolases"/>
    <property type="match status" value="1"/>
</dbReference>
<organism evidence="3 4">
    <name type="scientific">Nitrososphaera gargensis (strain Ga9.2)</name>
    <dbReference type="NCBI Taxonomy" id="1237085"/>
    <lineage>
        <taxon>Archaea</taxon>
        <taxon>Nitrososphaerota</taxon>
        <taxon>Nitrososphaeria</taxon>
        <taxon>Nitrososphaerales</taxon>
        <taxon>Nitrososphaeraceae</taxon>
        <taxon>Nitrososphaera</taxon>
    </lineage>
</organism>
<dbReference type="HOGENOM" id="CLU_1821074_0_0_2"/>
<evidence type="ECO:0000259" key="2">
    <source>
        <dbReference type="Pfam" id="PF00857"/>
    </source>
</evidence>
<dbReference type="AlphaFoldDB" id="K0IJI7"/>
<dbReference type="Proteomes" id="UP000008037">
    <property type="component" value="Chromosome"/>
</dbReference>
<reference evidence="3 4" key="1">
    <citation type="journal article" date="2012" name="Environ. Microbiol.">
        <title>The genome of the ammonia-oxidizing Candidatus Nitrososphaera gargensis: insights into metabolic versatility and environmental adaptations.</title>
        <authorList>
            <person name="Spang A."/>
            <person name="Poehlein A."/>
            <person name="Offre P."/>
            <person name="Zumbragel S."/>
            <person name="Haider S."/>
            <person name="Rychlik N."/>
            <person name="Nowka B."/>
            <person name="Schmeisser C."/>
            <person name="Lebedeva E.V."/>
            <person name="Rattei T."/>
            <person name="Bohm C."/>
            <person name="Schmid M."/>
            <person name="Galushko A."/>
            <person name="Hatzenpichler R."/>
            <person name="Weinmaier T."/>
            <person name="Daniel R."/>
            <person name="Schleper C."/>
            <person name="Spieck E."/>
            <person name="Streit W."/>
            <person name="Wagner M."/>
        </authorList>
    </citation>
    <scope>NUCLEOTIDE SEQUENCE [LARGE SCALE GENOMIC DNA]</scope>
    <source>
        <strain evidence="4">Ga9.2</strain>
    </source>
</reference>
<keyword evidence="1 3" id="KW-0378">Hydrolase</keyword>
<proteinExistence type="predicted"/>
<dbReference type="PANTHER" id="PTHR43540:SF6">
    <property type="entry name" value="ISOCHORISMATASE-LIKE DOMAIN-CONTAINING PROTEIN"/>
    <property type="match status" value="1"/>
</dbReference>
<dbReference type="InterPro" id="IPR036380">
    <property type="entry name" value="Isochorismatase-like_sf"/>
</dbReference>
<evidence type="ECO:0000313" key="4">
    <source>
        <dbReference type="Proteomes" id="UP000008037"/>
    </source>
</evidence>
<evidence type="ECO:0000313" key="3">
    <source>
        <dbReference type="EMBL" id="AFU58442.1"/>
    </source>
</evidence>
<feature type="domain" description="Isochorismatase-like" evidence="2">
    <location>
        <begin position="14"/>
        <end position="124"/>
    </location>
</feature>
<dbReference type="GO" id="GO:0016787">
    <property type="term" value="F:hydrolase activity"/>
    <property type="evidence" value="ECO:0007669"/>
    <property type="project" value="UniProtKB-KW"/>
</dbReference>
<dbReference type="PANTHER" id="PTHR43540">
    <property type="entry name" value="PEROXYUREIDOACRYLATE/UREIDOACRYLATE AMIDOHYDROLASE-RELATED"/>
    <property type="match status" value="1"/>
</dbReference>
<dbReference type="InterPro" id="IPR000868">
    <property type="entry name" value="Isochorismatase-like_dom"/>
</dbReference>
<dbReference type="Pfam" id="PF00857">
    <property type="entry name" value="Isochorismatase"/>
    <property type="match status" value="1"/>
</dbReference>
<dbReference type="InParanoid" id="K0IJI7"/>
<accession>K0IJI7</accession>
<gene>
    <name evidence="3" type="ordered locus">Ngar_c15070</name>
</gene>
<dbReference type="OrthoDB" id="9194at2157"/>
<protein>
    <submittedName>
        <fullName evidence="3">Putative isochorismatase hydrolase</fullName>
    </submittedName>
</protein>
<dbReference type="InterPro" id="IPR050272">
    <property type="entry name" value="Isochorismatase-like_hydrls"/>
</dbReference>
<dbReference type="Gene3D" id="3.40.50.850">
    <property type="entry name" value="Isochorismatase-like"/>
    <property type="match status" value="1"/>
</dbReference>
<dbReference type="EMBL" id="CP002408">
    <property type="protein sequence ID" value="AFU58442.1"/>
    <property type="molecule type" value="Genomic_DNA"/>
</dbReference>
<evidence type="ECO:0000256" key="1">
    <source>
        <dbReference type="ARBA" id="ARBA00022801"/>
    </source>
</evidence>
<sequence>MFAIPTLTHTLRPALIVIDVQNGFVSKGGSYDRLRMDTSNYRSAVRKMQELVNLCREIGIPIFYTEAVREPSGIDLLTRVHRILPKSREKRIRKVPICVRGTWDAQVIDELKPTDDDHIIIKKEILPSKIRKQMYGSRLLA</sequence>
<dbReference type="STRING" id="1237085.Ngar_c15070"/>
<dbReference type="FunCoup" id="K0IJI7">
    <property type="interactions" value="3"/>
</dbReference>
<name>K0IJI7_NITGG</name>
<dbReference type="BioCyc" id="CNIT1237085:G1324-1505-MONOMER"/>
<keyword evidence="4" id="KW-1185">Reference proteome</keyword>
<dbReference type="KEGG" id="nga:Ngar_c15070"/>